<evidence type="ECO:0000313" key="3">
    <source>
        <dbReference type="Proteomes" id="UP000011713"/>
    </source>
</evidence>
<dbReference type="AlphaFoldDB" id="M4BIC6"/>
<protein>
    <recommendedName>
        <fullName evidence="4">RxLR effector candidate protein</fullName>
    </recommendedName>
</protein>
<proteinExistence type="predicted"/>
<reference evidence="3" key="1">
    <citation type="journal article" date="2010" name="Science">
        <title>Signatures of adaptation to obligate biotrophy in the Hyaloperonospora arabidopsidis genome.</title>
        <authorList>
            <person name="Baxter L."/>
            <person name="Tripathy S."/>
            <person name="Ishaque N."/>
            <person name="Boot N."/>
            <person name="Cabral A."/>
            <person name="Kemen E."/>
            <person name="Thines M."/>
            <person name="Ah-Fong A."/>
            <person name="Anderson R."/>
            <person name="Badejoko W."/>
            <person name="Bittner-Eddy P."/>
            <person name="Boore J.L."/>
            <person name="Chibucos M.C."/>
            <person name="Coates M."/>
            <person name="Dehal P."/>
            <person name="Delehaunty K."/>
            <person name="Dong S."/>
            <person name="Downton P."/>
            <person name="Dumas B."/>
            <person name="Fabro G."/>
            <person name="Fronick C."/>
            <person name="Fuerstenberg S.I."/>
            <person name="Fulton L."/>
            <person name="Gaulin E."/>
            <person name="Govers F."/>
            <person name="Hughes L."/>
            <person name="Humphray S."/>
            <person name="Jiang R.H."/>
            <person name="Judelson H."/>
            <person name="Kamoun S."/>
            <person name="Kyung K."/>
            <person name="Meijer H."/>
            <person name="Minx P."/>
            <person name="Morris P."/>
            <person name="Nelson J."/>
            <person name="Phuntumart V."/>
            <person name="Qutob D."/>
            <person name="Rehmany A."/>
            <person name="Rougon-Cardoso A."/>
            <person name="Ryden P."/>
            <person name="Torto-Alalibo T."/>
            <person name="Studholme D."/>
            <person name="Wang Y."/>
            <person name="Win J."/>
            <person name="Wood J."/>
            <person name="Clifton S.W."/>
            <person name="Rogers J."/>
            <person name="Van den Ackerveken G."/>
            <person name="Jones J.D."/>
            <person name="McDowell J.M."/>
            <person name="Beynon J."/>
            <person name="Tyler B.M."/>
        </authorList>
    </citation>
    <scope>NUCLEOTIDE SEQUENCE [LARGE SCALE GENOMIC DNA]</scope>
    <source>
        <strain evidence="3">Emoy2</strain>
    </source>
</reference>
<dbReference type="HOGENOM" id="CLU_1655542_0_0_1"/>
<accession>M4BIC6</accession>
<feature type="compositionally biased region" description="Low complexity" evidence="1">
    <location>
        <begin position="128"/>
        <end position="141"/>
    </location>
</feature>
<feature type="compositionally biased region" description="Polar residues" evidence="1">
    <location>
        <begin position="53"/>
        <end position="66"/>
    </location>
</feature>
<feature type="compositionally biased region" description="Polar residues" evidence="1">
    <location>
        <begin position="142"/>
        <end position="154"/>
    </location>
</feature>
<dbReference type="VEuPathDB" id="FungiDB:HpaG806152"/>
<evidence type="ECO:0000256" key="1">
    <source>
        <dbReference type="SAM" id="MobiDB-lite"/>
    </source>
</evidence>
<name>M4BIC6_HYAAE</name>
<feature type="region of interest" description="Disordered" evidence="1">
    <location>
        <begin position="105"/>
        <end position="160"/>
    </location>
</feature>
<dbReference type="EMBL" id="JH598287">
    <property type="status" value="NOT_ANNOTATED_CDS"/>
    <property type="molecule type" value="Genomic_DNA"/>
</dbReference>
<evidence type="ECO:0000313" key="2">
    <source>
        <dbReference type="EnsemblProtists" id="HpaP806152"/>
    </source>
</evidence>
<reference evidence="2" key="2">
    <citation type="submission" date="2015-06" db="UniProtKB">
        <authorList>
            <consortium name="EnsemblProtists"/>
        </authorList>
    </citation>
    <scope>IDENTIFICATION</scope>
    <source>
        <strain evidence="2">Emoy2</strain>
    </source>
</reference>
<dbReference type="EnsemblProtists" id="HpaT806152">
    <property type="protein sequence ID" value="HpaP806152"/>
    <property type="gene ID" value="HpaG806152"/>
</dbReference>
<sequence length="160" mass="17118">MSIVLQLRRAVSVVFCCQYEGRTAVYEFATAEVLAHQAAALLAHAIATTLHTSQSAPSGNNGQATRTSKEPGNRPPYPGREVPYSGAHIKGGGAFLPLRAIRKAAQRANRKGSNNQDIPRCRARQKDCPAPCTSSCSSTSALKSLTRSPSANSRPTKRTR</sequence>
<dbReference type="InParanoid" id="M4BIC6"/>
<organism evidence="2 3">
    <name type="scientific">Hyaloperonospora arabidopsidis (strain Emoy2)</name>
    <name type="common">Downy mildew agent</name>
    <name type="synonym">Peronospora arabidopsidis</name>
    <dbReference type="NCBI Taxonomy" id="559515"/>
    <lineage>
        <taxon>Eukaryota</taxon>
        <taxon>Sar</taxon>
        <taxon>Stramenopiles</taxon>
        <taxon>Oomycota</taxon>
        <taxon>Peronosporomycetes</taxon>
        <taxon>Peronosporales</taxon>
        <taxon>Peronosporaceae</taxon>
        <taxon>Hyaloperonospora</taxon>
    </lineage>
</organism>
<keyword evidence="3" id="KW-1185">Reference proteome</keyword>
<feature type="region of interest" description="Disordered" evidence="1">
    <location>
        <begin position="52"/>
        <end position="88"/>
    </location>
</feature>
<evidence type="ECO:0008006" key="4">
    <source>
        <dbReference type="Google" id="ProtNLM"/>
    </source>
</evidence>
<dbReference type="Proteomes" id="UP000011713">
    <property type="component" value="Unassembled WGS sequence"/>
</dbReference>